<reference evidence="1 2" key="1">
    <citation type="submission" date="2024-07" db="EMBL/GenBank/DDBJ databases">
        <title>The genome sequence of type strain Sediminicola luteus GDMCC 1.2596T.</title>
        <authorList>
            <person name="Liu Y."/>
        </authorList>
    </citation>
    <scope>NUCLEOTIDE SEQUENCE [LARGE SCALE GENOMIC DNA]</scope>
    <source>
        <strain evidence="1 2">GDMCC 1.2596</strain>
    </source>
</reference>
<name>A0ABV2TZU7_9FLAO</name>
<comment type="caution">
    <text evidence="1">The sequence shown here is derived from an EMBL/GenBank/DDBJ whole genome shotgun (WGS) entry which is preliminary data.</text>
</comment>
<dbReference type="Proteomes" id="UP001549773">
    <property type="component" value="Unassembled WGS sequence"/>
</dbReference>
<accession>A0ABV2TZU7</accession>
<evidence type="ECO:0000313" key="1">
    <source>
        <dbReference type="EMBL" id="MET7030437.1"/>
    </source>
</evidence>
<sequence length="66" mass="7777">MTTEDVYTTVRTLAEFRELFEESFKKAQLPHDKQMYNELHKYSALLGSYMEGLLEEGMFPTDRDHG</sequence>
<protein>
    <submittedName>
        <fullName evidence="1">Uncharacterized protein</fullName>
    </submittedName>
</protein>
<gene>
    <name evidence="1" type="ORF">ABXZ32_13595</name>
</gene>
<proteinExistence type="predicted"/>
<evidence type="ECO:0000313" key="2">
    <source>
        <dbReference type="Proteomes" id="UP001549773"/>
    </source>
</evidence>
<dbReference type="RefSeq" id="WP_354619233.1">
    <property type="nucleotide sequence ID" value="NZ_JBEWYP010000008.1"/>
</dbReference>
<dbReference type="EMBL" id="JBEWYP010000008">
    <property type="protein sequence ID" value="MET7030437.1"/>
    <property type="molecule type" value="Genomic_DNA"/>
</dbReference>
<organism evidence="1 2">
    <name type="scientific">Sediminicola luteus</name>
    <dbReference type="NCBI Taxonomy" id="319238"/>
    <lineage>
        <taxon>Bacteria</taxon>
        <taxon>Pseudomonadati</taxon>
        <taxon>Bacteroidota</taxon>
        <taxon>Flavobacteriia</taxon>
        <taxon>Flavobacteriales</taxon>
        <taxon>Flavobacteriaceae</taxon>
        <taxon>Sediminicola</taxon>
    </lineage>
</organism>
<keyword evidence="2" id="KW-1185">Reference proteome</keyword>